<feature type="region of interest" description="Disordered" evidence="3">
    <location>
        <begin position="549"/>
        <end position="680"/>
    </location>
</feature>
<evidence type="ECO:0000259" key="4">
    <source>
        <dbReference type="PROSITE" id="PS50158"/>
    </source>
</evidence>
<reference evidence="5" key="1">
    <citation type="submission" date="2021-09" db="EMBL/GenBank/DDBJ databases">
        <authorList>
            <consortium name="AG Swart"/>
            <person name="Singh M."/>
            <person name="Singh A."/>
            <person name="Seah K."/>
            <person name="Emmerich C."/>
        </authorList>
    </citation>
    <scope>NUCLEOTIDE SEQUENCE</scope>
    <source>
        <strain evidence="5">ATCC30299</strain>
    </source>
</reference>
<evidence type="ECO:0000313" key="5">
    <source>
        <dbReference type="EMBL" id="CAG9333621.1"/>
    </source>
</evidence>
<keyword evidence="1" id="KW-0862">Zinc</keyword>
<evidence type="ECO:0000313" key="6">
    <source>
        <dbReference type="Proteomes" id="UP001162131"/>
    </source>
</evidence>
<dbReference type="GO" id="GO:0035556">
    <property type="term" value="P:intracellular signal transduction"/>
    <property type="evidence" value="ECO:0007669"/>
    <property type="project" value="InterPro"/>
</dbReference>
<feature type="compositionally biased region" description="Basic and acidic residues" evidence="3">
    <location>
        <begin position="596"/>
        <end position="610"/>
    </location>
</feature>
<keyword evidence="1" id="KW-0863">Zinc-finger</keyword>
<dbReference type="PROSITE" id="PS51113">
    <property type="entry name" value="ZF_BTK"/>
    <property type="match status" value="1"/>
</dbReference>
<feature type="region of interest" description="Disordered" evidence="3">
    <location>
        <begin position="1"/>
        <end position="74"/>
    </location>
</feature>
<keyword evidence="1" id="KW-0479">Metal-binding</keyword>
<feature type="compositionally biased region" description="Low complexity" evidence="3">
    <location>
        <begin position="49"/>
        <end position="59"/>
    </location>
</feature>
<sequence length="680" mass="77912">MELDRSRSISPSQSSSDSHKKPTMNRLGSTPLFKKRNAPFSHDLNIPDSASKASRRPSAPGIPRSREPETQITPEIAAMVVRQYLLPMFESDNVGKGRNMFFGLPGMSDINKPLEVISGTVYGELKLADQLMNQLTQARKEMNQIGQNLKDAEQERKSVLAELENVKKQYLSVISEIETCQYQFQETLCAQQQSDLKLSFMNNQLYEYKQLYALNDAENKQFTVDLHEEKALNDKRRNTAAELEHGNQLLRMENDIMSERLGGLYQELDKLSQRRFIEDKLVEETDILVHCLRNLADYCNNLSLSLISAMNQRDELKIQHADIEALTEEIKTLRDKLVSKSKEARNSIEKEYNSVVEQREEYKSRLSKLEKAYKDMSESYEKLRQKLKQWKQRGKQYGEQEEKVCSKCRQTYTEKENYNWSCKTHSGQFNGEMYWCCGRKGKEALGCQTSKHVSKEDEDEEAAKEKEDDKFKQGTAKCSSCKEIGHRAHECPKDPNIRSALDAVDEIDRIDGIKSRKKANVNNIDVNQKLMGILNARFGQIGFGDDMASSAGTETLRGMEEEEENAENNQHEHDPFKDLHSMRNEVSFQTEQNAVKIDDIQTREETENIRSGKRRQTTGFSNSKNFSINPRTSGQPSQDMRSPSIDSDFKIPNVPGVPSQDLRSPSIDSEFKLPSELKLD</sequence>
<dbReference type="AlphaFoldDB" id="A0AAU9K236"/>
<organism evidence="5 6">
    <name type="scientific">Blepharisma stoltei</name>
    <dbReference type="NCBI Taxonomy" id="1481888"/>
    <lineage>
        <taxon>Eukaryota</taxon>
        <taxon>Sar</taxon>
        <taxon>Alveolata</taxon>
        <taxon>Ciliophora</taxon>
        <taxon>Postciliodesmatophora</taxon>
        <taxon>Heterotrichea</taxon>
        <taxon>Heterotrichida</taxon>
        <taxon>Blepharismidae</taxon>
        <taxon>Blepharisma</taxon>
    </lineage>
</organism>
<keyword evidence="6" id="KW-1185">Reference proteome</keyword>
<proteinExistence type="predicted"/>
<feature type="compositionally biased region" description="Polar residues" evidence="3">
    <location>
        <begin position="617"/>
        <end position="645"/>
    </location>
</feature>
<dbReference type="EMBL" id="CAJZBQ010000057">
    <property type="protein sequence ID" value="CAG9333621.1"/>
    <property type="molecule type" value="Genomic_DNA"/>
</dbReference>
<dbReference type="Proteomes" id="UP001162131">
    <property type="component" value="Unassembled WGS sequence"/>
</dbReference>
<name>A0AAU9K236_9CILI</name>
<dbReference type="PROSITE" id="PS50158">
    <property type="entry name" value="ZF_CCHC"/>
    <property type="match status" value="1"/>
</dbReference>
<evidence type="ECO:0000256" key="1">
    <source>
        <dbReference type="PROSITE-ProRule" id="PRU00432"/>
    </source>
</evidence>
<feature type="coiled-coil region" evidence="2">
    <location>
        <begin position="128"/>
        <end position="169"/>
    </location>
</feature>
<feature type="compositionally biased region" description="Basic and acidic residues" evidence="3">
    <location>
        <begin position="669"/>
        <end position="680"/>
    </location>
</feature>
<gene>
    <name evidence="5" type="ORF">BSTOLATCC_MIC59438</name>
</gene>
<keyword evidence="2" id="KW-0175">Coiled coil</keyword>
<evidence type="ECO:0000256" key="3">
    <source>
        <dbReference type="SAM" id="MobiDB-lite"/>
    </source>
</evidence>
<evidence type="ECO:0000256" key="2">
    <source>
        <dbReference type="SAM" id="Coils"/>
    </source>
</evidence>
<dbReference type="InterPro" id="IPR001562">
    <property type="entry name" value="Znf_Btk_motif"/>
</dbReference>
<dbReference type="InterPro" id="IPR036875">
    <property type="entry name" value="Znf_CCHC_sf"/>
</dbReference>
<accession>A0AAU9K236</accession>
<dbReference type="SUPFAM" id="SSF57756">
    <property type="entry name" value="Retrovirus zinc finger-like domains"/>
    <property type="match status" value="1"/>
</dbReference>
<feature type="compositionally biased region" description="Basic and acidic residues" evidence="3">
    <location>
        <begin position="569"/>
        <end position="583"/>
    </location>
</feature>
<protein>
    <recommendedName>
        <fullName evidence="4">CCHC-type domain-containing protein</fullName>
    </recommendedName>
</protein>
<dbReference type="InterPro" id="IPR001878">
    <property type="entry name" value="Znf_CCHC"/>
</dbReference>
<feature type="coiled-coil region" evidence="2">
    <location>
        <begin position="309"/>
        <end position="400"/>
    </location>
</feature>
<comment type="caution">
    <text evidence="5">The sequence shown here is derived from an EMBL/GenBank/DDBJ whole genome shotgun (WGS) entry which is preliminary data.</text>
</comment>
<dbReference type="GO" id="GO:0008270">
    <property type="term" value="F:zinc ion binding"/>
    <property type="evidence" value="ECO:0007669"/>
    <property type="project" value="UniProtKB-KW"/>
</dbReference>
<dbReference type="GO" id="GO:0003676">
    <property type="term" value="F:nucleic acid binding"/>
    <property type="evidence" value="ECO:0007669"/>
    <property type="project" value="InterPro"/>
</dbReference>
<feature type="domain" description="CCHC-type" evidence="4">
    <location>
        <begin position="477"/>
        <end position="493"/>
    </location>
</feature>
<feature type="compositionally biased region" description="Polar residues" evidence="3">
    <location>
        <begin position="584"/>
        <end position="593"/>
    </location>
</feature>